<gene>
    <name evidence="2" type="ORF">LQ327_18820</name>
</gene>
<evidence type="ECO:0000313" key="3">
    <source>
        <dbReference type="Proteomes" id="UP001199469"/>
    </source>
</evidence>
<sequence>MATLSAVKFPSPSGADAALQILEKLQREGSITVHDGAIVSWPDGAKKPKTRQLHHLAGAGALGGGFWGLLFGLIFFVPILGLLVGAAVGAATASMADAGIDDDFIKEVREKVTPGTSALFALTSDGVPDKIAEAFKGVEGEVLHTNLSADQEKQLREVFDEAHAV</sequence>
<evidence type="ECO:0000313" key="2">
    <source>
        <dbReference type="EMBL" id="MCD2195427.1"/>
    </source>
</evidence>
<dbReference type="Pfam" id="PF06897">
    <property type="entry name" value="DUF1269"/>
    <property type="match status" value="1"/>
</dbReference>
<keyword evidence="1" id="KW-0812">Transmembrane</keyword>
<dbReference type="RefSeq" id="WP_230736537.1">
    <property type="nucleotide sequence ID" value="NZ_JAJNDB010000004.1"/>
</dbReference>
<accession>A0ABS8PBZ6</accession>
<keyword evidence="1" id="KW-1133">Transmembrane helix</keyword>
<evidence type="ECO:0000256" key="1">
    <source>
        <dbReference type="SAM" id="Phobius"/>
    </source>
</evidence>
<keyword evidence="3" id="KW-1185">Reference proteome</keyword>
<keyword evidence="1" id="KW-0472">Membrane</keyword>
<name>A0ABS8PBZ6_9PSEU</name>
<comment type="caution">
    <text evidence="2">The sequence shown here is derived from an EMBL/GenBank/DDBJ whole genome shotgun (WGS) entry which is preliminary data.</text>
</comment>
<feature type="transmembrane region" description="Helical" evidence="1">
    <location>
        <begin position="66"/>
        <end position="88"/>
    </location>
</feature>
<reference evidence="2 3" key="1">
    <citation type="submission" date="2021-11" db="EMBL/GenBank/DDBJ databases">
        <title>Draft genome sequence of Actinomycetospora sp. SF1 isolated from the rhizosphere soil.</title>
        <authorList>
            <person name="Duangmal K."/>
            <person name="Chantavorakit T."/>
        </authorList>
    </citation>
    <scope>NUCLEOTIDE SEQUENCE [LARGE SCALE GENOMIC DNA]</scope>
    <source>
        <strain evidence="2 3">TBRC 5722</strain>
    </source>
</reference>
<organism evidence="2 3">
    <name type="scientific">Actinomycetospora endophytica</name>
    <dbReference type="NCBI Taxonomy" id="2291215"/>
    <lineage>
        <taxon>Bacteria</taxon>
        <taxon>Bacillati</taxon>
        <taxon>Actinomycetota</taxon>
        <taxon>Actinomycetes</taxon>
        <taxon>Pseudonocardiales</taxon>
        <taxon>Pseudonocardiaceae</taxon>
        <taxon>Actinomycetospora</taxon>
    </lineage>
</organism>
<dbReference type="Proteomes" id="UP001199469">
    <property type="component" value="Unassembled WGS sequence"/>
</dbReference>
<proteinExistence type="predicted"/>
<protein>
    <submittedName>
        <fullName evidence="2">DUF1269 domain-containing protein</fullName>
    </submittedName>
</protein>
<dbReference type="InterPro" id="IPR009200">
    <property type="entry name" value="DUF1269_membrane"/>
</dbReference>
<dbReference type="EMBL" id="JAJNDB010000004">
    <property type="protein sequence ID" value="MCD2195427.1"/>
    <property type="molecule type" value="Genomic_DNA"/>
</dbReference>